<evidence type="ECO:0000313" key="2">
    <source>
        <dbReference type="Proteomes" id="UP000187203"/>
    </source>
</evidence>
<name>A0A1R3GC46_9ROSI</name>
<gene>
    <name evidence="1" type="ORF">COLO4_35905</name>
</gene>
<organism evidence="1 2">
    <name type="scientific">Corchorus olitorius</name>
    <dbReference type="NCBI Taxonomy" id="93759"/>
    <lineage>
        <taxon>Eukaryota</taxon>
        <taxon>Viridiplantae</taxon>
        <taxon>Streptophyta</taxon>
        <taxon>Embryophyta</taxon>
        <taxon>Tracheophyta</taxon>
        <taxon>Spermatophyta</taxon>
        <taxon>Magnoliopsida</taxon>
        <taxon>eudicotyledons</taxon>
        <taxon>Gunneridae</taxon>
        <taxon>Pentapetalae</taxon>
        <taxon>rosids</taxon>
        <taxon>malvids</taxon>
        <taxon>Malvales</taxon>
        <taxon>Malvaceae</taxon>
        <taxon>Grewioideae</taxon>
        <taxon>Apeibeae</taxon>
        <taxon>Corchorus</taxon>
    </lineage>
</organism>
<comment type="caution">
    <text evidence="1">The sequence shown here is derived from an EMBL/GenBank/DDBJ whole genome shotgun (WGS) entry which is preliminary data.</text>
</comment>
<dbReference type="AlphaFoldDB" id="A0A1R3GC46"/>
<dbReference type="EMBL" id="AWUE01022905">
    <property type="protein sequence ID" value="OMO55637.1"/>
    <property type="molecule type" value="Genomic_DNA"/>
</dbReference>
<sequence>MDFRAMRISFTLGMKALSRKTLRLMINHLGRPYSSLMPYHHHSSNSPISHSTLFHSAIAFPSRASFTSFSIAALSLPKTLLPSQLLIWFPGDLQTELSLESKVQRWQAPPAKINTDAAVVTSRAV</sequence>
<keyword evidence="2" id="KW-1185">Reference proteome</keyword>
<accession>A0A1R3GC46</accession>
<proteinExistence type="predicted"/>
<dbReference type="Proteomes" id="UP000187203">
    <property type="component" value="Unassembled WGS sequence"/>
</dbReference>
<evidence type="ECO:0000313" key="1">
    <source>
        <dbReference type="EMBL" id="OMO55637.1"/>
    </source>
</evidence>
<protein>
    <submittedName>
        <fullName evidence="1">Uncharacterized protein</fullName>
    </submittedName>
</protein>
<reference evidence="2" key="1">
    <citation type="submission" date="2013-09" db="EMBL/GenBank/DDBJ databases">
        <title>Corchorus olitorius genome sequencing.</title>
        <authorList>
            <person name="Alam M."/>
            <person name="Haque M.S."/>
            <person name="Islam M.S."/>
            <person name="Emdad E.M."/>
            <person name="Islam M.M."/>
            <person name="Ahmed B."/>
            <person name="Halim A."/>
            <person name="Hossen Q.M.M."/>
            <person name="Hossain M.Z."/>
            <person name="Ahmed R."/>
            <person name="Khan M.M."/>
            <person name="Islam R."/>
            <person name="Rashid M.M."/>
            <person name="Khan S.A."/>
            <person name="Rahman M.S."/>
            <person name="Alam M."/>
            <person name="Yahiya A.S."/>
            <person name="Khan M.S."/>
            <person name="Azam M.S."/>
            <person name="Haque T."/>
            <person name="Lashkar M.Z.H."/>
            <person name="Akhand A.I."/>
            <person name="Morshed G."/>
            <person name="Roy S."/>
            <person name="Uddin K.S."/>
            <person name="Rabeya T."/>
            <person name="Hossain A.S."/>
            <person name="Chowdhury A."/>
            <person name="Snigdha A.R."/>
            <person name="Mortoza M.S."/>
            <person name="Matin S.A."/>
            <person name="Hoque S.M.E."/>
            <person name="Islam M.K."/>
            <person name="Roy D.K."/>
            <person name="Haider R."/>
            <person name="Moosa M.M."/>
            <person name="Elias S.M."/>
            <person name="Hasan A.M."/>
            <person name="Jahan S."/>
            <person name="Shafiuddin M."/>
            <person name="Mahmood N."/>
            <person name="Shommy N.S."/>
        </authorList>
    </citation>
    <scope>NUCLEOTIDE SEQUENCE [LARGE SCALE GENOMIC DNA]</scope>
    <source>
        <strain evidence="2">cv. O-4</strain>
    </source>
</reference>